<keyword evidence="3" id="KW-0804">Transcription</keyword>
<evidence type="ECO:0000259" key="4">
    <source>
        <dbReference type="PROSITE" id="PS01124"/>
    </source>
</evidence>
<dbReference type="Pfam" id="PF12833">
    <property type="entry name" value="HTH_18"/>
    <property type="match status" value="1"/>
</dbReference>
<evidence type="ECO:0000313" key="5">
    <source>
        <dbReference type="EMBL" id="MBS2966622.1"/>
    </source>
</evidence>
<sequence>MSEPVRVAERVPDWAVYWRAPGSSIEVMRAHFETHRYHRHSHETYSFGVTESGAQTFTCRGARRTSAAGMVMAFNPDDPHDGHATDALGFTYSIVHIPDWAVNDVLRDQRGRRVGSPLFAEPVLRDRAAADALRRLSAAVAGGQLLAAQEARDAAIRALVRCTPLRTGMVFGPERERSLPGRHEAGLSRVRDLLSAEYAREIGADELSALAGCSRFALYRAFRAEYGMSPGDYQRQLRLRAARALLSQGFSPSHAAAETGFSDQAHLTRWFGRCYGITPARYRAAVVDDPAEPSRRARALGA</sequence>
<reference evidence="5" key="1">
    <citation type="submission" date="2021-04" db="EMBL/GenBank/DDBJ databases">
        <title>Genome based classification of Actinospica acidithermotolerans sp. nov., an actinobacterium isolated from an Indonesian hot spring.</title>
        <authorList>
            <person name="Kusuma A.B."/>
            <person name="Putra K.E."/>
            <person name="Nafisah S."/>
            <person name="Loh J."/>
            <person name="Nouioui I."/>
            <person name="Goodfellow M."/>
        </authorList>
    </citation>
    <scope>NUCLEOTIDE SEQUENCE</scope>
    <source>
        <strain evidence="5">DSM 45618</strain>
    </source>
</reference>
<dbReference type="Pfam" id="PF02311">
    <property type="entry name" value="AraC_binding"/>
    <property type="match status" value="1"/>
</dbReference>
<keyword evidence="6" id="KW-1185">Reference proteome</keyword>
<keyword evidence="1" id="KW-0805">Transcription regulation</keyword>
<dbReference type="PANTHER" id="PTHR46796">
    <property type="entry name" value="HTH-TYPE TRANSCRIPTIONAL ACTIVATOR RHAS-RELATED"/>
    <property type="match status" value="1"/>
</dbReference>
<protein>
    <submittedName>
        <fullName evidence="5">AraC family transcriptional regulator</fullName>
    </submittedName>
</protein>
<dbReference type="InterPro" id="IPR050204">
    <property type="entry name" value="AraC_XylS_family_regulators"/>
</dbReference>
<evidence type="ECO:0000256" key="1">
    <source>
        <dbReference type="ARBA" id="ARBA00023015"/>
    </source>
</evidence>
<dbReference type="SMART" id="SM00342">
    <property type="entry name" value="HTH_ARAC"/>
    <property type="match status" value="1"/>
</dbReference>
<dbReference type="Proteomes" id="UP000677913">
    <property type="component" value="Unassembled WGS sequence"/>
</dbReference>
<dbReference type="InterPro" id="IPR037923">
    <property type="entry name" value="HTH-like"/>
</dbReference>
<comment type="caution">
    <text evidence="5">The sequence shown here is derived from an EMBL/GenBank/DDBJ whole genome shotgun (WGS) entry which is preliminary data.</text>
</comment>
<evidence type="ECO:0000256" key="3">
    <source>
        <dbReference type="ARBA" id="ARBA00023163"/>
    </source>
</evidence>
<dbReference type="SUPFAM" id="SSF51215">
    <property type="entry name" value="Regulatory protein AraC"/>
    <property type="match status" value="1"/>
</dbReference>
<name>A0A8J8BDU9_9ACTN</name>
<dbReference type="SUPFAM" id="SSF46689">
    <property type="entry name" value="Homeodomain-like"/>
    <property type="match status" value="2"/>
</dbReference>
<accession>A0A8J8BDU9</accession>
<dbReference type="PANTHER" id="PTHR46796:SF2">
    <property type="entry name" value="TRANSCRIPTIONAL REGULATORY PROTEIN"/>
    <property type="match status" value="1"/>
</dbReference>
<dbReference type="GO" id="GO:0043565">
    <property type="term" value="F:sequence-specific DNA binding"/>
    <property type="evidence" value="ECO:0007669"/>
    <property type="project" value="InterPro"/>
</dbReference>
<dbReference type="EMBL" id="JAGSXH010000171">
    <property type="protein sequence ID" value="MBS2966622.1"/>
    <property type="molecule type" value="Genomic_DNA"/>
</dbReference>
<dbReference type="PROSITE" id="PS01124">
    <property type="entry name" value="HTH_ARAC_FAMILY_2"/>
    <property type="match status" value="1"/>
</dbReference>
<proteinExistence type="predicted"/>
<dbReference type="RefSeq" id="WP_211471878.1">
    <property type="nucleotide sequence ID" value="NZ_JAGSXH010000171.1"/>
</dbReference>
<evidence type="ECO:0000256" key="2">
    <source>
        <dbReference type="ARBA" id="ARBA00023125"/>
    </source>
</evidence>
<feature type="domain" description="HTH araC/xylS-type" evidence="4">
    <location>
        <begin position="188"/>
        <end position="285"/>
    </location>
</feature>
<dbReference type="InterPro" id="IPR003313">
    <property type="entry name" value="AraC-bd"/>
</dbReference>
<organism evidence="5 6">
    <name type="scientific">Actinocrinis puniceicyclus</name>
    <dbReference type="NCBI Taxonomy" id="977794"/>
    <lineage>
        <taxon>Bacteria</taxon>
        <taxon>Bacillati</taxon>
        <taxon>Actinomycetota</taxon>
        <taxon>Actinomycetes</taxon>
        <taxon>Catenulisporales</taxon>
        <taxon>Actinospicaceae</taxon>
        <taxon>Actinocrinis</taxon>
    </lineage>
</organism>
<dbReference type="InterPro" id="IPR009057">
    <property type="entry name" value="Homeodomain-like_sf"/>
</dbReference>
<gene>
    <name evidence="5" type="ORF">KGA66_26535</name>
</gene>
<dbReference type="GO" id="GO:0003700">
    <property type="term" value="F:DNA-binding transcription factor activity"/>
    <property type="evidence" value="ECO:0007669"/>
    <property type="project" value="InterPro"/>
</dbReference>
<dbReference type="Gene3D" id="1.10.10.60">
    <property type="entry name" value="Homeodomain-like"/>
    <property type="match status" value="1"/>
</dbReference>
<dbReference type="AlphaFoldDB" id="A0A8J8BDU9"/>
<evidence type="ECO:0000313" key="6">
    <source>
        <dbReference type="Proteomes" id="UP000677913"/>
    </source>
</evidence>
<keyword evidence="2" id="KW-0238">DNA-binding</keyword>
<dbReference type="InterPro" id="IPR018060">
    <property type="entry name" value="HTH_AraC"/>
</dbReference>